<dbReference type="EMBL" id="JAQQWI010000001">
    <property type="protein sequence ID" value="KAK8040558.1"/>
    <property type="molecule type" value="Genomic_DNA"/>
</dbReference>
<dbReference type="InterPro" id="IPR029063">
    <property type="entry name" value="SAM-dependent_MTases_sf"/>
</dbReference>
<sequence length="459" mass="49143">MAPGRAAAGTKPFRYCEESSPAWDPVAYIADSELHERAAAFLAKDDFASAVAVSFNLPPRDAYVYHAIVSVTLAQVQHAIGMGGANGLHTWYRDLTPPPPSENDNDNGAAATTTEETPQRPKAAKALGKPAAPPPRPDIDTYLSIFSPTTATPNILKTFALNAKKNSLRASIASHLLAKRYLHPALPALQVPRLKKLPSPLAPYNPYLDFLAWACRNLEWAGPSPESEAVRSAHHVLPVLMHHFGCVCPSHEALAILKHVADGRDILDVGSGNGYWSFMLRQYCSSSPDSTTATSKSKKSPATEPTREQKIIPIDNAQSAWRATWVPDTLIADGATYLRKHPETKDAVLLLVYPIVGGGVAGGAEGGFTRGLLEAYQGDTLAVAGTQNHNGYTGFRDRAMDEFMAREAPDWVKVAQVPLPSFPGKDEALFVFQRGARAPPKDEGGGGGGNGTVEQPSAA</sequence>
<dbReference type="SUPFAM" id="SSF53335">
    <property type="entry name" value="S-adenosyl-L-methionine-dependent methyltransferases"/>
    <property type="match status" value="1"/>
</dbReference>
<feature type="region of interest" description="Disordered" evidence="1">
    <location>
        <begin position="92"/>
        <end position="135"/>
    </location>
</feature>
<dbReference type="PANTHER" id="PTHR39290:SF6">
    <property type="entry name" value="S-ADENOSYL-L-METHIONINE-DEPENDENT METHYLTRANSFERASES SUPERFAMILY PROTEIN"/>
    <property type="match status" value="1"/>
</dbReference>
<reference evidence="2 3" key="1">
    <citation type="submission" date="2023-01" db="EMBL/GenBank/DDBJ databases">
        <title>Analysis of 21 Apiospora genomes using comparative genomics revels a genus with tremendous synthesis potential of carbohydrate active enzymes and secondary metabolites.</title>
        <authorList>
            <person name="Sorensen T."/>
        </authorList>
    </citation>
    <scope>NUCLEOTIDE SEQUENCE [LARGE SCALE GENOMIC DNA]</scope>
    <source>
        <strain evidence="2 3">CBS 20057</strain>
    </source>
</reference>
<protein>
    <submittedName>
        <fullName evidence="2">Uncharacterized protein</fullName>
    </submittedName>
</protein>
<feature type="region of interest" description="Disordered" evidence="1">
    <location>
        <begin position="434"/>
        <end position="459"/>
    </location>
</feature>
<evidence type="ECO:0000256" key="1">
    <source>
        <dbReference type="SAM" id="MobiDB-lite"/>
    </source>
</evidence>
<gene>
    <name evidence="2" type="ORF">PG991_000346</name>
</gene>
<feature type="compositionally biased region" description="Low complexity" evidence="1">
    <location>
        <begin position="286"/>
        <end position="304"/>
    </location>
</feature>
<feature type="region of interest" description="Disordered" evidence="1">
    <location>
        <begin position="286"/>
        <end position="308"/>
    </location>
</feature>
<dbReference type="PANTHER" id="PTHR39290">
    <property type="entry name" value="C3H1-TYPE DOMAIN-CONTAINING PROTEIN-RELATED"/>
    <property type="match status" value="1"/>
</dbReference>
<keyword evidence="3" id="KW-1185">Reference proteome</keyword>
<evidence type="ECO:0000313" key="3">
    <source>
        <dbReference type="Proteomes" id="UP001396898"/>
    </source>
</evidence>
<proteinExistence type="predicted"/>
<comment type="caution">
    <text evidence="2">The sequence shown here is derived from an EMBL/GenBank/DDBJ whole genome shotgun (WGS) entry which is preliminary data.</text>
</comment>
<evidence type="ECO:0000313" key="2">
    <source>
        <dbReference type="EMBL" id="KAK8040558.1"/>
    </source>
</evidence>
<dbReference type="Proteomes" id="UP001396898">
    <property type="component" value="Unassembled WGS sequence"/>
</dbReference>
<organism evidence="2 3">
    <name type="scientific">Apiospora marii</name>
    <dbReference type="NCBI Taxonomy" id="335849"/>
    <lineage>
        <taxon>Eukaryota</taxon>
        <taxon>Fungi</taxon>
        <taxon>Dikarya</taxon>
        <taxon>Ascomycota</taxon>
        <taxon>Pezizomycotina</taxon>
        <taxon>Sordariomycetes</taxon>
        <taxon>Xylariomycetidae</taxon>
        <taxon>Amphisphaeriales</taxon>
        <taxon>Apiosporaceae</taxon>
        <taxon>Apiospora</taxon>
    </lineage>
</organism>
<name>A0ABR1T1V3_9PEZI</name>
<accession>A0ABR1T1V3</accession>